<dbReference type="KEGG" id="mey:TM49_15350"/>
<evidence type="ECO:0000256" key="6">
    <source>
        <dbReference type="SAM" id="SignalP"/>
    </source>
</evidence>
<reference evidence="8 9" key="1">
    <citation type="journal article" date="2015" name="Genome Announc.">
        <title>Complete genome sequence of Martelella endophytica YC6887, which has antifungal activity associated with a halophyte.</title>
        <authorList>
            <person name="Khan A."/>
            <person name="Khan H."/>
            <person name="Chung E.J."/>
            <person name="Hossain M.T."/>
            <person name="Chung Y.R."/>
        </authorList>
    </citation>
    <scope>NUCLEOTIDE SEQUENCE [LARGE SCALE GENOMIC DNA]</scope>
    <source>
        <strain evidence="8">YC6887</strain>
    </source>
</reference>
<evidence type="ECO:0000259" key="7">
    <source>
        <dbReference type="Pfam" id="PF13505"/>
    </source>
</evidence>
<dbReference type="Gene3D" id="2.40.160.20">
    <property type="match status" value="1"/>
</dbReference>
<accession>A0A0D5LXS4</accession>
<dbReference type="PATRIC" id="fig|1486262.3.peg.3172"/>
<dbReference type="Pfam" id="PF13505">
    <property type="entry name" value="OMP_b-brl"/>
    <property type="match status" value="1"/>
</dbReference>
<dbReference type="HOGENOM" id="CLU_037100_4_0_5"/>
<keyword evidence="2 6" id="KW-0732">Signal</keyword>
<comment type="similarity">
    <text evidence="5">Belongs to the Omp25/RopB family.</text>
</comment>
<dbReference type="RefSeq" id="WP_045685317.1">
    <property type="nucleotide sequence ID" value="NZ_CP010803.1"/>
</dbReference>
<evidence type="ECO:0000256" key="3">
    <source>
        <dbReference type="ARBA" id="ARBA00023136"/>
    </source>
</evidence>
<keyword evidence="3" id="KW-0472">Membrane</keyword>
<dbReference type="InterPro" id="IPR051692">
    <property type="entry name" value="OMP-like"/>
</dbReference>
<dbReference type="Proteomes" id="UP000032611">
    <property type="component" value="Chromosome"/>
</dbReference>
<evidence type="ECO:0000256" key="4">
    <source>
        <dbReference type="ARBA" id="ARBA00023237"/>
    </source>
</evidence>
<dbReference type="PANTHER" id="PTHR34001:SF3">
    <property type="entry name" value="BLL7405 PROTEIN"/>
    <property type="match status" value="1"/>
</dbReference>
<dbReference type="GO" id="GO:0009279">
    <property type="term" value="C:cell outer membrane"/>
    <property type="evidence" value="ECO:0007669"/>
    <property type="project" value="UniProtKB-SubCell"/>
</dbReference>
<dbReference type="EMBL" id="CP010803">
    <property type="protein sequence ID" value="AJY48258.1"/>
    <property type="molecule type" value="Genomic_DNA"/>
</dbReference>
<dbReference type="PANTHER" id="PTHR34001">
    <property type="entry name" value="BLL7405 PROTEIN"/>
    <property type="match status" value="1"/>
</dbReference>
<evidence type="ECO:0000256" key="2">
    <source>
        <dbReference type="ARBA" id="ARBA00022729"/>
    </source>
</evidence>
<proteinExistence type="inferred from homology"/>
<dbReference type="STRING" id="1486262.TM49_15350"/>
<keyword evidence="9" id="KW-1185">Reference proteome</keyword>
<dbReference type="InterPro" id="IPR011250">
    <property type="entry name" value="OMP/PagP_B-barrel"/>
</dbReference>
<name>A0A0D5LXS4_MAREN</name>
<gene>
    <name evidence="8" type="ORF">TM49_15350</name>
</gene>
<dbReference type="AlphaFoldDB" id="A0A0D5LXS4"/>
<organism evidence="8 9">
    <name type="scientific">Martelella endophytica</name>
    <dbReference type="NCBI Taxonomy" id="1486262"/>
    <lineage>
        <taxon>Bacteria</taxon>
        <taxon>Pseudomonadati</taxon>
        <taxon>Pseudomonadota</taxon>
        <taxon>Alphaproteobacteria</taxon>
        <taxon>Hyphomicrobiales</taxon>
        <taxon>Aurantimonadaceae</taxon>
        <taxon>Martelella</taxon>
    </lineage>
</organism>
<feature type="signal peptide" evidence="6">
    <location>
        <begin position="1"/>
        <end position="23"/>
    </location>
</feature>
<feature type="chain" id="PRO_5002295534" evidence="6">
    <location>
        <begin position="24"/>
        <end position="214"/>
    </location>
</feature>
<dbReference type="InterPro" id="IPR027385">
    <property type="entry name" value="Beta-barrel_OMP"/>
</dbReference>
<evidence type="ECO:0000313" key="9">
    <source>
        <dbReference type="Proteomes" id="UP000032611"/>
    </source>
</evidence>
<dbReference type="OrthoDB" id="8455142at2"/>
<keyword evidence="4" id="KW-0998">Cell outer membrane</keyword>
<feature type="domain" description="Outer membrane protein beta-barrel" evidence="7">
    <location>
        <begin position="14"/>
        <end position="214"/>
    </location>
</feature>
<sequence>MRNLNKTLTAATMLVLGAGAAQAADAIVSAPYEPSPVTYAAPVKVSNWSGFYLGGAANWDWGTFQKGDFDADGWGGTLFGGYNMQSGSIVYGVEADLATSNQHEYVDPNLKMEQGVNGSLRGRIGYAMDPVMVYGTGGLAGSKLQAKQGGDKDKQMAWGYTLGAGVEAMVTDNISARVEYRYTDYGDQDFNLNSGRYKRGFQENTVKVGLGVHF</sequence>
<evidence type="ECO:0000256" key="1">
    <source>
        <dbReference type="ARBA" id="ARBA00004442"/>
    </source>
</evidence>
<comment type="subcellular location">
    <subcellularLocation>
        <location evidence="1">Cell outer membrane</location>
    </subcellularLocation>
</comment>
<evidence type="ECO:0000313" key="8">
    <source>
        <dbReference type="EMBL" id="AJY48258.1"/>
    </source>
</evidence>
<dbReference type="SUPFAM" id="SSF56925">
    <property type="entry name" value="OMPA-like"/>
    <property type="match status" value="1"/>
</dbReference>
<evidence type="ECO:0000256" key="5">
    <source>
        <dbReference type="ARBA" id="ARBA00038306"/>
    </source>
</evidence>
<protein>
    <submittedName>
        <fullName evidence="8">Membrane protein</fullName>
    </submittedName>
</protein>